<evidence type="ECO:0000313" key="1">
    <source>
        <dbReference type="EMBL" id="CAB4577085.1"/>
    </source>
</evidence>
<proteinExistence type="predicted"/>
<dbReference type="EMBL" id="CAEZTL010000133">
    <property type="protein sequence ID" value="CAB4577085.1"/>
    <property type="molecule type" value="Genomic_DNA"/>
</dbReference>
<protein>
    <submittedName>
        <fullName evidence="1">Unannotated protein</fullName>
    </submittedName>
</protein>
<dbReference type="AlphaFoldDB" id="A0A6J6EP23"/>
<reference evidence="1" key="1">
    <citation type="submission" date="2020-05" db="EMBL/GenBank/DDBJ databases">
        <authorList>
            <person name="Chiriac C."/>
            <person name="Salcher M."/>
            <person name="Ghai R."/>
            <person name="Kavagutti S V."/>
        </authorList>
    </citation>
    <scope>NUCLEOTIDE SEQUENCE</scope>
</reference>
<accession>A0A6J6EP23</accession>
<organism evidence="1">
    <name type="scientific">freshwater metagenome</name>
    <dbReference type="NCBI Taxonomy" id="449393"/>
    <lineage>
        <taxon>unclassified sequences</taxon>
        <taxon>metagenomes</taxon>
        <taxon>ecological metagenomes</taxon>
    </lineage>
</organism>
<gene>
    <name evidence="1" type="ORF">UFOPK1683_01013</name>
</gene>
<name>A0A6J6EP23_9ZZZZ</name>
<sequence length="93" mass="10157">MFGREDEIFRPERSKVSTPPNMFGLVEVLVPSVQVLSVPPKIFGRLVQLALATVGATTTGIAMMKTTSNFLNIENLALVKPDQQSHEETISVS</sequence>